<gene>
    <name evidence="2" type="ORF">SLS59_006564</name>
</gene>
<keyword evidence="3" id="KW-1185">Reference proteome</keyword>
<evidence type="ECO:0000313" key="3">
    <source>
        <dbReference type="Proteomes" id="UP001521222"/>
    </source>
</evidence>
<feature type="compositionally biased region" description="Acidic residues" evidence="1">
    <location>
        <begin position="87"/>
        <end position="108"/>
    </location>
</feature>
<accession>A0ABR3R528</accession>
<sequence>MCRLSSDLGYEHEENDLYATRQWANEIDDTAWNVVVESARLIEDVEWLMLKLEEERGWEEEKMVQMQWEQEQEGIRIERVLERFKEEDEEEEDEEYVEEDDEDEDVEGGEDRKEAGLGGEYGVSDEEEEKEEQNEEKK</sequence>
<name>A0ABR3R528_9PLEO</name>
<feature type="region of interest" description="Disordered" evidence="1">
    <location>
        <begin position="83"/>
        <end position="138"/>
    </location>
</feature>
<dbReference type="Proteomes" id="UP001521222">
    <property type="component" value="Unassembled WGS sequence"/>
</dbReference>
<protein>
    <submittedName>
        <fullName evidence="2">Uncharacterized protein</fullName>
    </submittedName>
</protein>
<dbReference type="EMBL" id="JAKIXB020000021">
    <property type="protein sequence ID" value="KAL1599112.1"/>
    <property type="molecule type" value="Genomic_DNA"/>
</dbReference>
<organism evidence="2 3">
    <name type="scientific">Nothophoma quercina</name>
    <dbReference type="NCBI Taxonomy" id="749835"/>
    <lineage>
        <taxon>Eukaryota</taxon>
        <taxon>Fungi</taxon>
        <taxon>Dikarya</taxon>
        <taxon>Ascomycota</taxon>
        <taxon>Pezizomycotina</taxon>
        <taxon>Dothideomycetes</taxon>
        <taxon>Pleosporomycetidae</taxon>
        <taxon>Pleosporales</taxon>
        <taxon>Pleosporineae</taxon>
        <taxon>Didymellaceae</taxon>
        <taxon>Nothophoma</taxon>
    </lineage>
</organism>
<proteinExistence type="predicted"/>
<reference evidence="2 3" key="1">
    <citation type="submission" date="2024-02" db="EMBL/GenBank/DDBJ databases">
        <title>De novo assembly and annotation of 12 fungi associated with fruit tree decline syndrome in Ontario, Canada.</title>
        <authorList>
            <person name="Sulman M."/>
            <person name="Ellouze W."/>
            <person name="Ilyukhin E."/>
        </authorList>
    </citation>
    <scope>NUCLEOTIDE SEQUENCE [LARGE SCALE GENOMIC DNA]</scope>
    <source>
        <strain evidence="2 3">M97-236</strain>
    </source>
</reference>
<feature type="compositionally biased region" description="Acidic residues" evidence="1">
    <location>
        <begin position="123"/>
        <end position="138"/>
    </location>
</feature>
<evidence type="ECO:0000256" key="1">
    <source>
        <dbReference type="SAM" id="MobiDB-lite"/>
    </source>
</evidence>
<evidence type="ECO:0000313" key="2">
    <source>
        <dbReference type="EMBL" id="KAL1599112.1"/>
    </source>
</evidence>
<comment type="caution">
    <text evidence="2">The sequence shown here is derived from an EMBL/GenBank/DDBJ whole genome shotgun (WGS) entry which is preliminary data.</text>
</comment>